<dbReference type="PROSITE" id="PS51195">
    <property type="entry name" value="Q_MOTIF"/>
    <property type="match status" value="1"/>
</dbReference>
<feature type="region of interest" description="Disordered" evidence="12">
    <location>
        <begin position="419"/>
        <end position="439"/>
    </location>
</feature>
<feature type="compositionally biased region" description="Basic and acidic residues" evidence="12">
    <location>
        <begin position="49"/>
        <end position="64"/>
    </location>
</feature>
<feature type="compositionally biased region" description="Basic and acidic residues" evidence="12">
    <location>
        <begin position="574"/>
        <end position="592"/>
    </location>
</feature>
<comment type="function">
    <text evidence="11">RNA helicase.</text>
</comment>
<dbReference type="PANTHER" id="PTHR24031">
    <property type="entry name" value="RNA HELICASE"/>
    <property type="match status" value="1"/>
</dbReference>
<evidence type="ECO:0000256" key="5">
    <source>
        <dbReference type="ARBA" id="ARBA00022801"/>
    </source>
</evidence>
<keyword evidence="4 11" id="KW-0547">Nucleotide-binding</keyword>
<feature type="domain" description="Helicase C-terminal" evidence="14">
    <location>
        <begin position="372"/>
        <end position="575"/>
    </location>
</feature>
<dbReference type="InterPro" id="IPR011545">
    <property type="entry name" value="DEAD/DEAH_box_helicase_dom"/>
</dbReference>
<comment type="similarity">
    <text evidence="11">Belongs to the DEAD box helicase family.</text>
</comment>
<dbReference type="SUPFAM" id="SSF52540">
    <property type="entry name" value="P-loop containing nucleoside triphosphate hydrolases"/>
    <property type="match status" value="2"/>
</dbReference>
<evidence type="ECO:0000256" key="7">
    <source>
        <dbReference type="ARBA" id="ARBA00022840"/>
    </source>
</evidence>
<dbReference type="PROSITE" id="PS51194">
    <property type="entry name" value="HELICASE_CTER"/>
    <property type="match status" value="1"/>
</dbReference>
<evidence type="ECO:0000256" key="11">
    <source>
        <dbReference type="RuleBase" id="RU365068"/>
    </source>
</evidence>
<dbReference type="Gene3D" id="3.40.50.300">
    <property type="entry name" value="P-loop containing nucleotide triphosphate hydrolases"/>
    <property type="match status" value="2"/>
</dbReference>
<accession>A0A875S234</accession>
<keyword evidence="7 11" id="KW-0067">ATP-binding</keyword>
<dbReference type="RefSeq" id="XP_038778548.1">
    <property type="nucleotide sequence ID" value="XM_038922620.1"/>
</dbReference>
<reference evidence="16" key="1">
    <citation type="submission" date="2020-10" db="EMBL/GenBank/DDBJ databases">
        <authorList>
            <person name="Roach M.J.R."/>
        </authorList>
    </citation>
    <scope>NUCLEOTIDE SEQUENCE</scope>
    <source>
        <strain evidence="16">CBS 1945</strain>
    </source>
</reference>
<comment type="subcellular location">
    <subcellularLocation>
        <location evidence="1">Nucleus</location>
        <location evidence="1">Nucleolus</location>
    </subcellularLocation>
</comment>
<evidence type="ECO:0000256" key="6">
    <source>
        <dbReference type="ARBA" id="ARBA00022806"/>
    </source>
</evidence>
<evidence type="ECO:0000313" key="16">
    <source>
        <dbReference type="EMBL" id="QPG74983.1"/>
    </source>
</evidence>
<dbReference type="KEGG" id="bnn:FOA43_002323"/>
<feature type="region of interest" description="Disordered" evidence="12">
    <location>
        <begin position="574"/>
        <end position="593"/>
    </location>
</feature>
<evidence type="ECO:0000256" key="12">
    <source>
        <dbReference type="SAM" id="MobiDB-lite"/>
    </source>
</evidence>
<comment type="catalytic activity">
    <reaction evidence="11">
        <text>ATP + H2O = ADP + phosphate + H(+)</text>
        <dbReference type="Rhea" id="RHEA:13065"/>
        <dbReference type="ChEBI" id="CHEBI:15377"/>
        <dbReference type="ChEBI" id="CHEBI:15378"/>
        <dbReference type="ChEBI" id="CHEBI:30616"/>
        <dbReference type="ChEBI" id="CHEBI:43474"/>
        <dbReference type="ChEBI" id="CHEBI:456216"/>
        <dbReference type="EC" id="3.6.4.13"/>
    </reaction>
</comment>
<protein>
    <recommendedName>
        <fullName evidence="11">ATP-dependent RNA helicase</fullName>
        <ecNumber evidence="11">3.6.4.13</ecNumber>
    </recommendedName>
</protein>
<name>A0A875S234_EENNA</name>
<evidence type="ECO:0000256" key="10">
    <source>
        <dbReference type="PROSITE-ProRule" id="PRU00552"/>
    </source>
</evidence>
<keyword evidence="5 11" id="KW-0378">Hydrolase</keyword>
<dbReference type="EC" id="3.6.4.13" evidence="11"/>
<evidence type="ECO:0000259" key="14">
    <source>
        <dbReference type="PROSITE" id="PS51194"/>
    </source>
</evidence>
<evidence type="ECO:0000256" key="1">
    <source>
        <dbReference type="ARBA" id="ARBA00004604"/>
    </source>
</evidence>
<dbReference type="SMART" id="SM01178">
    <property type="entry name" value="DUF4217"/>
    <property type="match status" value="1"/>
</dbReference>
<comment type="domain">
    <text evidence="11">The Q motif is unique to and characteristic of the DEAD box family of RNA helicases and controls ATP binding and hydrolysis.</text>
</comment>
<organism evidence="16 17">
    <name type="scientific">Eeniella nana</name>
    <name type="common">Yeast</name>
    <name type="synonym">Brettanomyces nanus</name>
    <dbReference type="NCBI Taxonomy" id="13502"/>
    <lineage>
        <taxon>Eukaryota</taxon>
        <taxon>Fungi</taxon>
        <taxon>Dikarya</taxon>
        <taxon>Ascomycota</taxon>
        <taxon>Saccharomycotina</taxon>
        <taxon>Pichiomycetes</taxon>
        <taxon>Pichiales</taxon>
        <taxon>Pichiaceae</taxon>
        <taxon>Brettanomyces</taxon>
    </lineage>
</organism>
<dbReference type="GO" id="GO:0005524">
    <property type="term" value="F:ATP binding"/>
    <property type="evidence" value="ECO:0007669"/>
    <property type="project" value="UniProtKB-UniRule"/>
</dbReference>
<dbReference type="EMBL" id="CP064813">
    <property type="protein sequence ID" value="QPG74983.1"/>
    <property type="molecule type" value="Genomic_DNA"/>
</dbReference>
<evidence type="ECO:0000313" key="17">
    <source>
        <dbReference type="Proteomes" id="UP000662931"/>
    </source>
</evidence>
<feature type="short sequence motif" description="Q motif" evidence="10">
    <location>
        <begin position="109"/>
        <end position="138"/>
    </location>
</feature>
<keyword evidence="6 11" id="KW-0347">Helicase</keyword>
<evidence type="ECO:0000256" key="8">
    <source>
        <dbReference type="ARBA" id="ARBA00022884"/>
    </source>
</evidence>
<evidence type="ECO:0000259" key="13">
    <source>
        <dbReference type="PROSITE" id="PS51192"/>
    </source>
</evidence>
<dbReference type="CDD" id="cd18787">
    <property type="entry name" value="SF2_C_DEAD"/>
    <property type="match status" value="1"/>
</dbReference>
<dbReference type="SMART" id="SM00487">
    <property type="entry name" value="DEXDc"/>
    <property type="match status" value="1"/>
</dbReference>
<dbReference type="SMART" id="SM00490">
    <property type="entry name" value="HELICc"/>
    <property type="match status" value="1"/>
</dbReference>
<evidence type="ECO:0000256" key="2">
    <source>
        <dbReference type="ARBA" id="ARBA00022517"/>
    </source>
</evidence>
<proteinExistence type="inferred from homology"/>
<dbReference type="CDD" id="cd17949">
    <property type="entry name" value="DEADc_DDX31"/>
    <property type="match status" value="1"/>
</dbReference>
<feature type="compositionally biased region" description="Basic residues" evidence="12">
    <location>
        <begin position="683"/>
        <end position="695"/>
    </location>
</feature>
<dbReference type="Proteomes" id="UP000662931">
    <property type="component" value="Chromosome 2"/>
</dbReference>
<feature type="domain" description="DEAD-box RNA helicase Q" evidence="15">
    <location>
        <begin position="109"/>
        <end position="138"/>
    </location>
</feature>
<dbReference type="Pfam" id="PF13959">
    <property type="entry name" value="CTE_SPB4"/>
    <property type="match status" value="1"/>
</dbReference>
<dbReference type="GeneID" id="62195724"/>
<feature type="compositionally biased region" description="Basic and acidic residues" evidence="12">
    <location>
        <begin position="419"/>
        <end position="434"/>
    </location>
</feature>
<dbReference type="InterPro" id="IPR014014">
    <property type="entry name" value="RNA_helicase_DEAD_Q_motif"/>
</dbReference>
<keyword evidence="17" id="KW-1185">Reference proteome</keyword>
<keyword evidence="3" id="KW-0698">rRNA processing</keyword>
<dbReference type="InterPro" id="IPR014001">
    <property type="entry name" value="Helicase_ATP-bd"/>
</dbReference>
<sequence length="713" mass="79660">MDGSRKTFSGADRASVDDDRRKPNGNPREAQQVRGEKRSNGDEQDESEEYSKRSKRSHSDRESRGLQGDNSYVSSLFTANPEVKERDYTQKIDEGLKPSNGALLNDESATFKALGVNEALCKSLEDKMKYSKPTRIQRAVIPALLQEDRDLFVQAQTGSGKTLSFTLPIIQKLMDASDGTLNRKSGVFAIILSPTRELATQTYNFLASKLCSTCHWIVPGIVIGGEKKKSEKARIRKGVNILVATPGRLADHIENTGNLDLSRVRYLVLDEGDRLMELGFEEAISKLLTQLKKDFSRVLPANMNGSLPSKRINVLCSATLKDKVRKLGEISLTDAKLITSQSVDSLGSDEMKAPEQLIQEVMVVPPKLRFVALSATLKNLTSEEPVSGTSKTIVFFSCSDSVDFHFIALTRTGRRLTMEKGRQKLEKNRKKGEDSDTTNKITATTAPLINPDTVIYKLHGSLSQQTRAATLNHFSKSTSHKHAVLFCTDVASRGLDLPGIENVVEFDPPFTLEDHLHRVGRTARVGSSGLSVLFLLPGDEEGYIKKIEPLHGNDKENLKFLSYEDVLKKAFKEDAKPEHKNAEDSDIPTRTDRNKKKIPFREGNWDTHATTFQLNMERWLLEDARSREIATSAFVSHARAYTTHLASERDCFNIKKLHLGHLAKSFGLREAPKKLAGRNSQEHHKKPRENSKRKMLRMAKIAVASQSSEFNTI</sequence>
<dbReference type="GO" id="GO:0003724">
    <property type="term" value="F:RNA helicase activity"/>
    <property type="evidence" value="ECO:0007669"/>
    <property type="project" value="UniProtKB-EC"/>
</dbReference>
<dbReference type="GO" id="GO:0006364">
    <property type="term" value="P:rRNA processing"/>
    <property type="evidence" value="ECO:0007669"/>
    <property type="project" value="UniProtKB-KW"/>
</dbReference>
<evidence type="ECO:0000256" key="9">
    <source>
        <dbReference type="ARBA" id="ARBA00023242"/>
    </source>
</evidence>
<dbReference type="Pfam" id="PF00271">
    <property type="entry name" value="Helicase_C"/>
    <property type="match status" value="1"/>
</dbReference>
<keyword evidence="9" id="KW-0539">Nucleus</keyword>
<dbReference type="Pfam" id="PF00270">
    <property type="entry name" value="DEAD"/>
    <property type="match status" value="1"/>
</dbReference>
<dbReference type="OrthoDB" id="422663at2759"/>
<dbReference type="InterPro" id="IPR027417">
    <property type="entry name" value="P-loop_NTPase"/>
</dbReference>
<dbReference type="GO" id="GO:0016787">
    <property type="term" value="F:hydrolase activity"/>
    <property type="evidence" value="ECO:0007669"/>
    <property type="project" value="UniProtKB-KW"/>
</dbReference>
<feature type="domain" description="Helicase ATP-binding" evidence="13">
    <location>
        <begin position="142"/>
        <end position="338"/>
    </location>
</feature>
<evidence type="ECO:0000256" key="4">
    <source>
        <dbReference type="ARBA" id="ARBA00022741"/>
    </source>
</evidence>
<evidence type="ECO:0000259" key="15">
    <source>
        <dbReference type="PROSITE" id="PS51195"/>
    </source>
</evidence>
<dbReference type="PROSITE" id="PS51192">
    <property type="entry name" value="HELICASE_ATP_BIND_1"/>
    <property type="match status" value="1"/>
</dbReference>
<keyword evidence="8 11" id="KW-0694">RNA-binding</keyword>
<dbReference type="GO" id="GO:0005730">
    <property type="term" value="C:nucleolus"/>
    <property type="evidence" value="ECO:0007669"/>
    <property type="project" value="UniProtKB-SubCell"/>
</dbReference>
<gene>
    <name evidence="16" type="ORF">FOA43_002323</name>
</gene>
<evidence type="ECO:0000256" key="3">
    <source>
        <dbReference type="ARBA" id="ARBA00022552"/>
    </source>
</evidence>
<feature type="region of interest" description="Disordered" evidence="12">
    <location>
        <begin position="673"/>
        <end position="695"/>
    </location>
</feature>
<dbReference type="InterPro" id="IPR001650">
    <property type="entry name" value="Helicase_C-like"/>
</dbReference>
<keyword evidence="2" id="KW-0690">Ribosome biogenesis</keyword>
<feature type="region of interest" description="Disordered" evidence="12">
    <location>
        <begin position="1"/>
        <end position="75"/>
    </location>
</feature>
<dbReference type="AlphaFoldDB" id="A0A875S234"/>
<dbReference type="GO" id="GO:0003723">
    <property type="term" value="F:RNA binding"/>
    <property type="evidence" value="ECO:0007669"/>
    <property type="project" value="UniProtKB-UniRule"/>
</dbReference>
<dbReference type="InterPro" id="IPR025313">
    <property type="entry name" value="SPB4-like_CTE"/>
</dbReference>